<evidence type="ECO:0000259" key="1">
    <source>
        <dbReference type="Pfam" id="PF01636"/>
    </source>
</evidence>
<dbReference type="SUPFAM" id="SSF56112">
    <property type="entry name" value="Protein kinase-like (PK-like)"/>
    <property type="match status" value="1"/>
</dbReference>
<dbReference type="Pfam" id="PF01636">
    <property type="entry name" value="APH"/>
    <property type="match status" value="1"/>
</dbReference>
<dbReference type="Proteomes" id="UP000054321">
    <property type="component" value="Unassembled WGS sequence"/>
</dbReference>
<proteinExistence type="predicted"/>
<dbReference type="InterPro" id="IPR011009">
    <property type="entry name" value="Kinase-like_dom_sf"/>
</dbReference>
<dbReference type="EMBL" id="KN832870">
    <property type="protein sequence ID" value="KIN08911.1"/>
    <property type="molecule type" value="Genomic_DNA"/>
</dbReference>
<protein>
    <recommendedName>
        <fullName evidence="1">Aminoglycoside phosphotransferase domain-containing protein</fullName>
    </recommendedName>
</protein>
<gene>
    <name evidence="2" type="ORF">OIDMADRAFT_175591</name>
</gene>
<dbReference type="OrthoDB" id="3596596at2759"/>
<keyword evidence="3" id="KW-1185">Reference proteome</keyword>
<feature type="domain" description="Aminoglycoside phosphotransferase" evidence="1">
    <location>
        <begin position="75"/>
        <end position="205"/>
    </location>
</feature>
<name>A0A0C3HL03_OIDMZ</name>
<dbReference type="InterPro" id="IPR002575">
    <property type="entry name" value="Aminoglycoside_PTrfase"/>
</dbReference>
<accession>A0A0C3HL03</accession>
<organism evidence="2 3">
    <name type="scientific">Oidiodendron maius (strain Zn)</name>
    <dbReference type="NCBI Taxonomy" id="913774"/>
    <lineage>
        <taxon>Eukaryota</taxon>
        <taxon>Fungi</taxon>
        <taxon>Dikarya</taxon>
        <taxon>Ascomycota</taxon>
        <taxon>Pezizomycotina</taxon>
        <taxon>Leotiomycetes</taxon>
        <taxon>Leotiomycetes incertae sedis</taxon>
        <taxon>Myxotrichaceae</taxon>
        <taxon>Oidiodendron</taxon>
    </lineage>
</organism>
<evidence type="ECO:0000313" key="2">
    <source>
        <dbReference type="EMBL" id="KIN08911.1"/>
    </source>
</evidence>
<dbReference type="HOGENOM" id="CLU_994337_0_0_1"/>
<reference evidence="3" key="2">
    <citation type="submission" date="2015-01" db="EMBL/GenBank/DDBJ databases">
        <title>Evolutionary Origins and Diversification of the Mycorrhizal Mutualists.</title>
        <authorList>
            <consortium name="DOE Joint Genome Institute"/>
            <consortium name="Mycorrhizal Genomics Consortium"/>
            <person name="Kohler A."/>
            <person name="Kuo A."/>
            <person name="Nagy L.G."/>
            <person name="Floudas D."/>
            <person name="Copeland A."/>
            <person name="Barry K.W."/>
            <person name="Cichocki N."/>
            <person name="Veneault-Fourrey C."/>
            <person name="LaButti K."/>
            <person name="Lindquist E.A."/>
            <person name="Lipzen A."/>
            <person name="Lundell T."/>
            <person name="Morin E."/>
            <person name="Murat C."/>
            <person name="Riley R."/>
            <person name="Ohm R."/>
            <person name="Sun H."/>
            <person name="Tunlid A."/>
            <person name="Henrissat B."/>
            <person name="Grigoriev I.V."/>
            <person name="Hibbett D.S."/>
            <person name="Martin F."/>
        </authorList>
    </citation>
    <scope>NUCLEOTIDE SEQUENCE [LARGE SCALE GENOMIC DNA]</scope>
    <source>
        <strain evidence="3">Zn</strain>
    </source>
</reference>
<dbReference type="InParanoid" id="A0A0C3HL03"/>
<dbReference type="Gene3D" id="3.90.1200.10">
    <property type="match status" value="1"/>
</dbReference>
<reference evidence="2 3" key="1">
    <citation type="submission" date="2014-04" db="EMBL/GenBank/DDBJ databases">
        <authorList>
            <consortium name="DOE Joint Genome Institute"/>
            <person name="Kuo A."/>
            <person name="Martino E."/>
            <person name="Perotto S."/>
            <person name="Kohler A."/>
            <person name="Nagy L.G."/>
            <person name="Floudas D."/>
            <person name="Copeland A."/>
            <person name="Barry K.W."/>
            <person name="Cichocki N."/>
            <person name="Veneault-Fourrey C."/>
            <person name="LaButti K."/>
            <person name="Lindquist E.A."/>
            <person name="Lipzen A."/>
            <person name="Lundell T."/>
            <person name="Morin E."/>
            <person name="Murat C."/>
            <person name="Sun H."/>
            <person name="Tunlid A."/>
            <person name="Henrissat B."/>
            <person name="Grigoriev I.V."/>
            <person name="Hibbett D.S."/>
            <person name="Martin F."/>
            <person name="Nordberg H.P."/>
            <person name="Cantor M.N."/>
            <person name="Hua S.X."/>
        </authorList>
    </citation>
    <scope>NUCLEOTIDE SEQUENCE [LARGE SCALE GENOMIC DNA]</scope>
    <source>
        <strain evidence="2 3">Zn</strain>
    </source>
</reference>
<evidence type="ECO:0000313" key="3">
    <source>
        <dbReference type="Proteomes" id="UP000054321"/>
    </source>
</evidence>
<sequence length="280" mass="31154">MPGSAQSLAGLFKSPEFKKQLASHLSARYTTTVSEISNLDENVFRIDRSGDVSWVARLLSPSLQLSVILEDTEILRILEQQDFPAERLAHLSRCRQHLLDIIEELDAALSLLEDAKSCVPKSEPHLYEELRNKLSEADDFSGLPQCFIHPDLVTSNSIISAVDNSVQIVDWSGAGTGPGVASLGYLLWTAGQKSSTQMRTVAAAYATRISLEEGEIMRLKSAMISKPLILRSWEFSTARVSLEDSVKAIRSMDELTDTFWIFKSNTLELSIAIIRIRTLR</sequence>
<dbReference type="AlphaFoldDB" id="A0A0C3HL03"/>